<dbReference type="PROSITE" id="PS00603">
    <property type="entry name" value="TK_CELLULAR_TYPE"/>
    <property type="match status" value="1"/>
</dbReference>
<dbReference type="PANTHER" id="PTHR11441">
    <property type="entry name" value="THYMIDINE KINASE"/>
    <property type="match status" value="1"/>
</dbReference>
<dbReference type="KEGG" id="bpg:Bathy01g03430"/>
<keyword evidence="9" id="KW-0067">ATP-binding</keyword>
<feature type="compositionally biased region" description="Basic residues" evidence="12">
    <location>
        <begin position="330"/>
        <end position="340"/>
    </location>
</feature>
<dbReference type="AlphaFoldDB" id="K8E9H2"/>
<comment type="similarity">
    <text evidence="1 11">Belongs to the thymidine kinase family.</text>
</comment>
<gene>
    <name evidence="13" type="ORF">Bathy01g03430</name>
</gene>
<evidence type="ECO:0000256" key="2">
    <source>
        <dbReference type="ARBA" id="ARBA00012118"/>
    </source>
</evidence>
<keyword evidence="7 13" id="KW-0418">Kinase</keyword>
<dbReference type="Pfam" id="PF00265">
    <property type="entry name" value="TK"/>
    <property type="match status" value="1"/>
</dbReference>
<dbReference type="GO" id="GO:0071897">
    <property type="term" value="P:DNA biosynthetic process"/>
    <property type="evidence" value="ECO:0007669"/>
    <property type="project" value="UniProtKB-KW"/>
</dbReference>
<dbReference type="GO" id="GO:0004797">
    <property type="term" value="F:thymidine kinase activity"/>
    <property type="evidence" value="ECO:0007669"/>
    <property type="project" value="UniProtKB-EC"/>
</dbReference>
<reference evidence="13 14" key="1">
    <citation type="submission" date="2011-10" db="EMBL/GenBank/DDBJ databases">
        <authorList>
            <person name="Genoscope - CEA"/>
        </authorList>
    </citation>
    <scope>NUCLEOTIDE SEQUENCE [LARGE SCALE GENOMIC DNA]</scope>
    <source>
        <strain evidence="13 14">RCC 1105</strain>
    </source>
</reference>
<dbReference type="Gene3D" id="3.40.50.300">
    <property type="entry name" value="P-loop containing nucleotide triphosphate hydrolases"/>
    <property type="match status" value="1"/>
</dbReference>
<keyword evidence="5" id="KW-0479">Metal-binding</keyword>
<evidence type="ECO:0000256" key="12">
    <source>
        <dbReference type="SAM" id="MobiDB-lite"/>
    </source>
</evidence>
<accession>K8E9H2</accession>
<dbReference type="RefSeq" id="XP_007515395.1">
    <property type="nucleotide sequence ID" value="XM_007515333.1"/>
</dbReference>
<dbReference type="GO" id="GO:0046104">
    <property type="term" value="P:thymidine metabolic process"/>
    <property type="evidence" value="ECO:0007669"/>
    <property type="project" value="TreeGrafter"/>
</dbReference>
<dbReference type="GO" id="GO:0046872">
    <property type="term" value="F:metal ion binding"/>
    <property type="evidence" value="ECO:0007669"/>
    <property type="project" value="UniProtKB-KW"/>
</dbReference>
<dbReference type="GO" id="GO:0005524">
    <property type="term" value="F:ATP binding"/>
    <property type="evidence" value="ECO:0007669"/>
    <property type="project" value="UniProtKB-KW"/>
</dbReference>
<feature type="region of interest" description="Disordered" evidence="12">
    <location>
        <begin position="330"/>
        <end position="365"/>
    </location>
</feature>
<dbReference type="PANTHER" id="PTHR11441:SF0">
    <property type="entry name" value="THYMIDINE KINASE, CYTOSOLIC"/>
    <property type="match status" value="1"/>
</dbReference>
<dbReference type="Gene3D" id="3.30.60.20">
    <property type="match status" value="1"/>
</dbReference>
<proteinExistence type="inferred from homology"/>
<keyword evidence="6" id="KW-0547">Nucleotide-binding</keyword>
<feature type="compositionally biased region" description="Polar residues" evidence="12">
    <location>
        <begin position="353"/>
        <end position="365"/>
    </location>
</feature>
<dbReference type="eggNOG" id="KOG3125">
    <property type="taxonomic scope" value="Eukaryota"/>
</dbReference>
<dbReference type="Proteomes" id="UP000198341">
    <property type="component" value="Chromosome 1"/>
</dbReference>
<sequence length="365" mass="39931">MSSASTLESTIYVRDDDEEDTNFNGKIELIFGPMFSGKSTELHRRIRRHKIAGRSVLLIKYKDDTRYAHICGSNANVTHDHQTLPAHSAKELMGNMDNIAHNYDVIGIDEGQFFGDVVAFCDRWANKGKVVICAALDGTYEREMFNDILKLVPMAESVDKLTSVCAMCSKDASFTLRCFDSSKNSSREKEEEDGPVELIGGAEMYKAACRKCYFAAMKGRRGDKRESLGEMATTEMTKTAKKKATTPLATRPVIGSPTNAKRVAEALAETVDSLSLQTPPLNAMTRSKATPTKYNEDVGDAFTFATPSGGNALLDDIGFATGKLGEQVKKAKKTATKKSRGFGGPGRSPLTDFMNTSRSPITTLR</sequence>
<keyword evidence="14" id="KW-1185">Reference proteome</keyword>
<evidence type="ECO:0000256" key="7">
    <source>
        <dbReference type="ARBA" id="ARBA00022777"/>
    </source>
</evidence>
<dbReference type="FunFam" id="3.40.50.300:FF:001270">
    <property type="entry name" value="Thymidine kinase"/>
    <property type="match status" value="1"/>
</dbReference>
<evidence type="ECO:0000313" key="13">
    <source>
        <dbReference type="EMBL" id="CCO14274.1"/>
    </source>
</evidence>
<keyword evidence="8" id="KW-0862">Zinc</keyword>
<evidence type="ECO:0000256" key="11">
    <source>
        <dbReference type="RuleBase" id="RU004165"/>
    </source>
</evidence>
<evidence type="ECO:0000256" key="3">
    <source>
        <dbReference type="ARBA" id="ARBA00022634"/>
    </source>
</evidence>
<evidence type="ECO:0000256" key="6">
    <source>
        <dbReference type="ARBA" id="ARBA00022741"/>
    </source>
</evidence>
<comment type="catalytic activity">
    <reaction evidence="10">
        <text>thymidine + ATP = dTMP + ADP + H(+)</text>
        <dbReference type="Rhea" id="RHEA:19129"/>
        <dbReference type="ChEBI" id="CHEBI:15378"/>
        <dbReference type="ChEBI" id="CHEBI:17748"/>
        <dbReference type="ChEBI" id="CHEBI:30616"/>
        <dbReference type="ChEBI" id="CHEBI:63528"/>
        <dbReference type="ChEBI" id="CHEBI:456216"/>
        <dbReference type="EC" id="2.7.1.21"/>
    </reaction>
</comment>
<name>K8E9H2_9CHLO</name>
<keyword evidence="4" id="KW-0808">Transferase</keyword>
<evidence type="ECO:0000256" key="10">
    <source>
        <dbReference type="ARBA" id="ARBA00048254"/>
    </source>
</evidence>
<dbReference type="OrthoDB" id="439028at2759"/>
<organism evidence="13 14">
    <name type="scientific">Bathycoccus prasinos</name>
    <dbReference type="NCBI Taxonomy" id="41875"/>
    <lineage>
        <taxon>Eukaryota</taxon>
        <taxon>Viridiplantae</taxon>
        <taxon>Chlorophyta</taxon>
        <taxon>Mamiellophyceae</taxon>
        <taxon>Mamiellales</taxon>
        <taxon>Bathycoccaceae</taxon>
        <taxon>Bathycoccus</taxon>
    </lineage>
</organism>
<dbReference type="InterPro" id="IPR001267">
    <property type="entry name" value="Thymidine_kinase"/>
</dbReference>
<dbReference type="SUPFAM" id="SSF52540">
    <property type="entry name" value="P-loop containing nucleoside triphosphate hydrolases"/>
    <property type="match status" value="1"/>
</dbReference>
<protein>
    <recommendedName>
        <fullName evidence="2">thymidine kinase</fullName>
        <ecNumber evidence="2">2.7.1.21</ecNumber>
    </recommendedName>
</protein>
<dbReference type="InterPro" id="IPR027417">
    <property type="entry name" value="P-loop_NTPase"/>
</dbReference>
<dbReference type="EMBL" id="FO082278">
    <property type="protein sequence ID" value="CCO14274.1"/>
    <property type="molecule type" value="Genomic_DNA"/>
</dbReference>
<dbReference type="InterPro" id="IPR020633">
    <property type="entry name" value="Thymidine_kinase_CS"/>
</dbReference>
<dbReference type="GeneID" id="19018078"/>
<dbReference type="STRING" id="41875.K8E9H2"/>
<evidence type="ECO:0000313" key="14">
    <source>
        <dbReference type="Proteomes" id="UP000198341"/>
    </source>
</evidence>
<dbReference type="SUPFAM" id="SSF57716">
    <property type="entry name" value="Glucocorticoid receptor-like (DNA-binding domain)"/>
    <property type="match status" value="1"/>
</dbReference>
<evidence type="ECO:0000256" key="8">
    <source>
        <dbReference type="ARBA" id="ARBA00022833"/>
    </source>
</evidence>
<dbReference type="GO" id="GO:0042802">
    <property type="term" value="F:identical protein binding"/>
    <property type="evidence" value="ECO:0007669"/>
    <property type="project" value="UniProtKB-ARBA"/>
</dbReference>
<evidence type="ECO:0000256" key="9">
    <source>
        <dbReference type="ARBA" id="ARBA00022840"/>
    </source>
</evidence>
<dbReference type="EC" id="2.7.1.21" evidence="2"/>
<evidence type="ECO:0000256" key="4">
    <source>
        <dbReference type="ARBA" id="ARBA00022679"/>
    </source>
</evidence>
<keyword evidence="3" id="KW-0237">DNA synthesis</keyword>
<evidence type="ECO:0000256" key="1">
    <source>
        <dbReference type="ARBA" id="ARBA00007587"/>
    </source>
</evidence>
<evidence type="ECO:0000256" key="5">
    <source>
        <dbReference type="ARBA" id="ARBA00022723"/>
    </source>
</evidence>